<dbReference type="EMBL" id="HBIO01005245">
    <property type="protein sequence ID" value="CAE0458842.1"/>
    <property type="molecule type" value="Transcribed_RNA"/>
</dbReference>
<feature type="compositionally biased region" description="Low complexity" evidence="1">
    <location>
        <begin position="214"/>
        <end position="228"/>
    </location>
</feature>
<sequence>MPTMNRAMQPQNHWRLMPSPKCVLSGAGRRSSRSPTSACCAFYGDEFSALAPRKTSSTELSTMISSTFSPGYNNYVLSDSITKIDCNAKNGYVGADIPKYITPIRSDEPSHGPLKKRRLRADTLEQARLESFPTTVTPVPRINAGNTIAINEHFSSITRAASFIECQKTSNNPPFGFMSADPYSMILQAPQLIPYPCATKKEVKKSDSRKETNTSGRSESFSSSTGGTLYLPIPRKKMPIRSTRHARPEDAETVIKLHQFVQSDLLRPTRLARPEDTDNVNKLHQFVRSDLLEIFEVQNGSGSIFEGRVGLRCTYCKHTPKDEQSTGAVFYPRNIHGLYRNVCTWQRVHFKNCKCMPEDVRQEYNMLKIHDKSRGKTSYWDLSARLLGLQDTEQNDGRVGVKFI</sequence>
<accession>A0A7S3PXE7</accession>
<proteinExistence type="predicted"/>
<protein>
    <submittedName>
        <fullName evidence="2">Uncharacterized protein</fullName>
    </submittedName>
</protein>
<gene>
    <name evidence="2" type="ORF">CDEB00056_LOCUS3683</name>
</gene>
<evidence type="ECO:0000256" key="1">
    <source>
        <dbReference type="SAM" id="MobiDB-lite"/>
    </source>
</evidence>
<name>A0A7S3PXE7_9STRA</name>
<organism evidence="2">
    <name type="scientific">Chaetoceros debilis</name>
    <dbReference type="NCBI Taxonomy" id="122233"/>
    <lineage>
        <taxon>Eukaryota</taxon>
        <taxon>Sar</taxon>
        <taxon>Stramenopiles</taxon>
        <taxon>Ochrophyta</taxon>
        <taxon>Bacillariophyta</taxon>
        <taxon>Coscinodiscophyceae</taxon>
        <taxon>Chaetocerotophycidae</taxon>
        <taxon>Chaetocerotales</taxon>
        <taxon>Chaetocerotaceae</taxon>
        <taxon>Chaetoceros</taxon>
    </lineage>
</organism>
<feature type="compositionally biased region" description="Basic and acidic residues" evidence="1">
    <location>
        <begin position="201"/>
        <end position="212"/>
    </location>
</feature>
<dbReference type="AlphaFoldDB" id="A0A7S3PXE7"/>
<feature type="region of interest" description="Disordered" evidence="1">
    <location>
        <begin position="201"/>
        <end position="233"/>
    </location>
</feature>
<evidence type="ECO:0000313" key="2">
    <source>
        <dbReference type="EMBL" id="CAE0458842.1"/>
    </source>
</evidence>
<reference evidence="2" key="1">
    <citation type="submission" date="2021-01" db="EMBL/GenBank/DDBJ databases">
        <authorList>
            <person name="Corre E."/>
            <person name="Pelletier E."/>
            <person name="Niang G."/>
            <person name="Scheremetjew M."/>
            <person name="Finn R."/>
            <person name="Kale V."/>
            <person name="Holt S."/>
            <person name="Cochrane G."/>
            <person name="Meng A."/>
            <person name="Brown T."/>
            <person name="Cohen L."/>
        </authorList>
    </citation>
    <scope>NUCLEOTIDE SEQUENCE</scope>
    <source>
        <strain evidence="2">MM31A-1</strain>
    </source>
</reference>